<dbReference type="InterPro" id="IPR002931">
    <property type="entry name" value="Transglutaminase-like"/>
</dbReference>
<accession>A0A1H4AQU4</accession>
<dbReference type="InterPro" id="IPR038765">
    <property type="entry name" value="Papain-like_cys_pep_sf"/>
</dbReference>
<feature type="domain" description="DUF3857" evidence="3">
    <location>
        <begin position="64"/>
        <end position="221"/>
    </location>
</feature>
<dbReference type="Proteomes" id="UP000199041">
    <property type="component" value="Unassembled WGS sequence"/>
</dbReference>
<feature type="domain" description="Transglutaminase-like" evidence="2">
    <location>
        <begin position="280"/>
        <end position="352"/>
    </location>
</feature>
<dbReference type="AlphaFoldDB" id="A0A1H4AQU4"/>
<dbReference type="OrthoDB" id="8595007at2"/>
<dbReference type="Gene3D" id="2.60.120.1130">
    <property type="match status" value="1"/>
</dbReference>
<name>A0A1H4AQU4_9BACT</name>
<proteinExistence type="predicted"/>
<keyword evidence="1" id="KW-0732">Signal</keyword>
<dbReference type="SUPFAM" id="SSF54001">
    <property type="entry name" value="Cysteine proteinases"/>
    <property type="match status" value="1"/>
</dbReference>
<dbReference type="EMBL" id="FNQY01000016">
    <property type="protein sequence ID" value="SEA38092.1"/>
    <property type="molecule type" value="Genomic_DNA"/>
</dbReference>
<reference evidence="4 5" key="1">
    <citation type="submission" date="2016-10" db="EMBL/GenBank/DDBJ databases">
        <authorList>
            <person name="de Groot N.N."/>
        </authorList>
    </citation>
    <scope>NUCLEOTIDE SEQUENCE [LARGE SCALE GENOMIC DNA]</scope>
    <source>
        <strain evidence="4 5">Vu-144</strain>
    </source>
</reference>
<dbReference type="Pfam" id="PF01841">
    <property type="entry name" value="Transglut_core"/>
    <property type="match status" value="1"/>
</dbReference>
<evidence type="ECO:0000313" key="5">
    <source>
        <dbReference type="Proteomes" id="UP000199041"/>
    </source>
</evidence>
<dbReference type="RefSeq" id="WP_091399322.1">
    <property type="nucleotide sequence ID" value="NZ_FNQY01000016.1"/>
</dbReference>
<dbReference type="STRING" id="551991.SAMN05192529_11613"/>
<dbReference type="Gene3D" id="2.60.40.3140">
    <property type="match status" value="1"/>
</dbReference>
<keyword evidence="5" id="KW-1185">Reference proteome</keyword>
<dbReference type="Gene3D" id="3.10.620.30">
    <property type="match status" value="1"/>
</dbReference>
<evidence type="ECO:0000259" key="2">
    <source>
        <dbReference type="Pfam" id="PF01841"/>
    </source>
</evidence>
<dbReference type="InterPro" id="IPR024618">
    <property type="entry name" value="DUF3857"/>
</dbReference>
<evidence type="ECO:0000256" key="1">
    <source>
        <dbReference type="SAM" id="SignalP"/>
    </source>
</evidence>
<sequence>MYSCMRPFTLLFTPLLLLSHPWGAKAQPAPPQYPVSAIADSLLEDANSVVRLSSTELTVKDPQNATGHFHKVYTILNKKADRYLIFSSYNSSFRQLTDVNIRVYDKQGLQIQKYNKKDMMSTSFGEELVDDGSLTYFRVSPPSYPVTVEFDYFVKYKGILVYPGFEMQAASQALQKGAYQITLPADLGFRYKNINTPIQPRKNTAGLLTTYKWEAGNLPAISLESHSGPDYQYLPMILMAADKFSMDDYAGQMDSWSHFGDWVRLLNKKDAALKPEQIAFYQNLTASAASQQQKARVIYDYLQRNMRYVSIQLGIGGYKPLPAAFVSTKKYGDCKALSHFMQAALASVGIESFPALINADRPEIPVEPDFPNGYFDHEILCIPHLDGKSDTTWLECTSKLIDFGTLGYSTAGNYALLLTPDGGKLIQAPATTCQENILSIHDTILLHADGSATQKSRYAGQGAYKDMFLYGFYQHADRDKKDFITDYLGLKSTDSLQFGEQARTTGPYTFDMDLKYDNFPDFVSGTKVFVRSRPFSRFIYTPDEDSSRTADYYFDFPHTIVDTTVYQLDADMHPESIPEDRTISYDFGTYASQYHYDADNRKLSIINQLVINKDIVKADKFNDLIDFTGKVAGDVEEKIVFIKD</sequence>
<feature type="signal peptide" evidence="1">
    <location>
        <begin position="1"/>
        <end position="26"/>
    </location>
</feature>
<dbReference type="Pfam" id="PF12969">
    <property type="entry name" value="DUF3857"/>
    <property type="match status" value="1"/>
</dbReference>
<organism evidence="4 5">
    <name type="scientific">Arachidicoccus rhizosphaerae</name>
    <dbReference type="NCBI Taxonomy" id="551991"/>
    <lineage>
        <taxon>Bacteria</taxon>
        <taxon>Pseudomonadati</taxon>
        <taxon>Bacteroidota</taxon>
        <taxon>Chitinophagia</taxon>
        <taxon>Chitinophagales</taxon>
        <taxon>Chitinophagaceae</taxon>
        <taxon>Arachidicoccus</taxon>
    </lineage>
</organism>
<gene>
    <name evidence="4" type="ORF">SAMN05192529_11613</name>
</gene>
<protein>
    <submittedName>
        <fullName evidence="4">Transglutaminase-like superfamily protein</fullName>
    </submittedName>
</protein>
<evidence type="ECO:0000259" key="3">
    <source>
        <dbReference type="Pfam" id="PF12969"/>
    </source>
</evidence>
<evidence type="ECO:0000313" key="4">
    <source>
        <dbReference type="EMBL" id="SEA38092.1"/>
    </source>
</evidence>
<feature type="chain" id="PRO_5011598691" evidence="1">
    <location>
        <begin position="27"/>
        <end position="644"/>
    </location>
</feature>